<dbReference type="SUPFAM" id="SSF111331">
    <property type="entry name" value="NAD kinase/diacylglycerol kinase-like"/>
    <property type="match status" value="2"/>
</dbReference>
<dbReference type="PANTHER" id="PTHR13158:SF5">
    <property type="entry name" value="NAD KINASE 2, MITOCHONDRIAL"/>
    <property type="match status" value="1"/>
</dbReference>
<reference evidence="1 2" key="3">
    <citation type="journal article" date="2016" name="Sci. Rep.">
        <title>Genome-wide diversity and gene expression profiling of Babesia microti isolates identify polymorphic genes that mediate host-pathogen interactions.</title>
        <authorList>
            <person name="Silva J.C."/>
            <person name="Cornillot E."/>
            <person name="McCracken C."/>
            <person name="Usmani-Brown S."/>
            <person name="Dwivedi A."/>
            <person name="Ifeonu O.O."/>
            <person name="Crabtree J."/>
            <person name="Gotia H.T."/>
            <person name="Virji A.Z."/>
            <person name="Reynes C."/>
            <person name="Colinge J."/>
            <person name="Kumar V."/>
            <person name="Lawres L."/>
            <person name="Pazzi J.E."/>
            <person name="Pablo J.V."/>
            <person name="Hung C."/>
            <person name="Brancato J."/>
            <person name="Kumari P."/>
            <person name="Orvis J."/>
            <person name="Tretina K."/>
            <person name="Chibucos M."/>
            <person name="Ott S."/>
            <person name="Sadzewicz L."/>
            <person name="Sengamalay N."/>
            <person name="Shetty A.C."/>
            <person name="Su Q."/>
            <person name="Tallon L."/>
            <person name="Fraser C.M."/>
            <person name="Frutos R."/>
            <person name="Molina D.M."/>
            <person name="Krause P.J."/>
            <person name="Ben Mamoun C."/>
        </authorList>
    </citation>
    <scope>NUCLEOTIDE SEQUENCE [LARGE SCALE GENOMIC DNA]</scope>
    <source>
        <strain evidence="1 2">RI</strain>
    </source>
</reference>
<evidence type="ECO:0000313" key="1">
    <source>
        <dbReference type="EMBL" id="CTQ40885.1"/>
    </source>
</evidence>
<reference evidence="1 2" key="1">
    <citation type="journal article" date="2012" name="Nucleic Acids Res.">
        <title>Sequencing of the smallest Apicomplexan genome from the human pathogen Babesia microti.</title>
        <authorList>
            <person name="Cornillot E."/>
            <person name="Hadj-Kaddour K."/>
            <person name="Dassouli A."/>
            <person name="Noel B."/>
            <person name="Ranwez V."/>
            <person name="Vacherie B."/>
            <person name="Augagneur Y."/>
            <person name="Bres V."/>
            <person name="Duclos A."/>
            <person name="Randazzo S."/>
            <person name="Carcy B."/>
            <person name="Debierre-Grockiego F."/>
            <person name="Delbecq S."/>
            <person name="Moubri-Menage K."/>
            <person name="Shams-Eldin H."/>
            <person name="Usmani-Brown S."/>
            <person name="Bringaud F."/>
            <person name="Wincker P."/>
            <person name="Vivares C.P."/>
            <person name="Schwarz R.T."/>
            <person name="Schetters T.P."/>
            <person name="Krause P.J."/>
            <person name="Gorenflot A."/>
            <person name="Berry V."/>
            <person name="Barbe V."/>
            <person name="Ben Mamoun C."/>
        </authorList>
    </citation>
    <scope>NUCLEOTIDE SEQUENCE [LARGE SCALE GENOMIC DNA]</scope>
    <source>
        <strain evidence="1 2">RI</strain>
    </source>
</reference>
<reference evidence="1 2" key="2">
    <citation type="journal article" date="2013" name="PLoS ONE">
        <title>Whole genome mapping and re-organization of the nuclear and mitochondrial genomes of Babesia microti isolates.</title>
        <authorList>
            <person name="Cornillot E."/>
            <person name="Dassouli A."/>
            <person name="Garg A."/>
            <person name="Pachikara N."/>
            <person name="Randazzo S."/>
            <person name="Depoix D."/>
            <person name="Carcy B."/>
            <person name="Delbecq S."/>
            <person name="Frutos R."/>
            <person name="Silva J.C."/>
            <person name="Sutton R."/>
            <person name="Krause P.J."/>
            <person name="Mamoun C.B."/>
        </authorList>
    </citation>
    <scope>NUCLEOTIDE SEQUENCE [LARGE SCALE GENOMIC DNA]</scope>
    <source>
        <strain evidence="1 2">RI</strain>
    </source>
</reference>
<accession>A0A0K3AR00</accession>
<evidence type="ECO:0000313" key="2">
    <source>
        <dbReference type="Proteomes" id="UP000002899"/>
    </source>
</evidence>
<name>A0A0K3AR00_BABMR</name>
<dbReference type="GO" id="GO:0003951">
    <property type="term" value="F:NAD+ kinase activity"/>
    <property type="evidence" value="ECO:0007669"/>
    <property type="project" value="UniProtKB-EC"/>
</dbReference>
<dbReference type="InterPro" id="IPR017437">
    <property type="entry name" value="ATP-NAD_kinase_PpnK-typ_C"/>
</dbReference>
<keyword evidence="1" id="KW-0418">Kinase</keyword>
<dbReference type="OrthoDB" id="185618at2759"/>
<protein>
    <submittedName>
        <fullName evidence="1">NAD kinase 2 mitochondrial</fullName>
        <ecNumber evidence="1">2.7.1.23</ecNumber>
    </submittedName>
</protein>
<dbReference type="EC" id="2.7.1.23" evidence="1"/>
<dbReference type="InterPro" id="IPR016064">
    <property type="entry name" value="NAD/diacylglycerol_kinase_sf"/>
</dbReference>
<keyword evidence="1" id="KW-0808">Transferase</keyword>
<dbReference type="OMA" id="GFKDDYI"/>
<dbReference type="GO" id="GO:0019674">
    <property type="term" value="P:NAD+ metabolic process"/>
    <property type="evidence" value="ECO:0007669"/>
    <property type="project" value="InterPro"/>
</dbReference>
<dbReference type="KEGG" id="bmic:BMR1_03g01430"/>
<keyword evidence="2" id="KW-1185">Reference proteome</keyword>
<dbReference type="Proteomes" id="UP000002899">
    <property type="component" value="Chromosome III"/>
</dbReference>
<sequence>MAFKPNFAVSCFLKSTHTKHNFYIHFKRFMHLNRDVEQLRCEYLQLSVNRVFILEKLTKYDIEIRNGYTPDQILHKFPLAFCTHITHKKIMSALIKLLNNKYNIHSTVVKAQTSGLTVLDENSAFPPDAIISAGGDGTFLEAASLIPPRTYGSRGFWLFGLNTDPERSLGTLCISYPNQSTADNNMSYDSKESCSKLNSARRLAFKFIDLNYGLDDRSILSEVTEFCNLDKFEFSQCDRFQPGSPQTAATFDGEELIYTSNSEPATLVKTSISLQNFHELTTSEYVDTILNKLLVAKTCIPILRQRIRIKVFPRDSYEIEQFGSSRPTGYVYPFGAINDVIIADESFGKTFYAFIQVDNRQVYKVKCSGVLVSTGTGSTAWAYNVSKLSINTIKNIVNLLVKNTGNSVSDDAIKSTFDQYDKSLTFPPSDNMLKCIIREPIEDGQGFRLGGINEENCFMAKKIKIRALSRNSKLYLDGSKCIDFHSGDTVVIAAFSADVIHSCL</sequence>
<dbReference type="GO" id="GO:0005739">
    <property type="term" value="C:mitochondrion"/>
    <property type="evidence" value="ECO:0007669"/>
    <property type="project" value="TreeGrafter"/>
</dbReference>
<dbReference type="GeneID" id="24424921"/>
<dbReference type="VEuPathDB" id="PiroplasmaDB:BMR1_03g01430"/>
<dbReference type="RefSeq" id="XP_012648896.1">
    <property type="nucleotide sequence ID" value="XM_012793442.1"/>
</dbReference>
<dbReference type="Gene3D" id="2.60.200.30">
    <property type="entry name" value="Probable inorganic polyphosphate/atp-NAD kinase, domain 2"/>
    <property type="match status" value="1"/>
</dbReference>
<proteinExistence type="predicted"/>
<organism evidence="1 2">
    <name type="scientific">Babesia microti (strain RI)</name>
    <dbReference type="NCBI Taxonomy" id="1133968"/>
    <lineage>
        <taxon>Eukaryota</taxon>
        <taxon>Sar</taxon>
        <taxon>Alveolata</taxon>
        <taxon>Apicomplexa</taxon>
        <taxon>Aconoidasida</taxon>
        <taxon>Piroplasmida</taxon>
        <taxon>Babesiidae</taxon>
        <taxon>Babesia</taxon>
    </lineage>
</organism>
<dbReference type="EMBL" id="LN871598">
    <property type="protein sequence ID" value="CTQ40885.1"/>
    <property type="molecule type" value="Genomic_DNA"/>
</dbReference>
<dbReference type="PANTHER" id="PTHR13158">
    <property type="match status" value="1"/>
</dbReference>
<gene>
    <name evidence="1" type="ORF">BMR1_03g01430</name>
</gene>
<dbReference type="InterPro" id="IPR017438">
    <property type="entry name" value="ATP-NAD_kinase_N"/>
</dbReference>
<dbReference type="Gene3D" id="3.40.50.10330">
    <property type="entry name" value="Probable inorganic polyphosphate/atp-NAD kinase, domain 1"/>
    <property type="match status" value="1"/>
</dbReference>
<dbReference type="AlphaFoldDB" id="A0A0K3AR00"/>